<proteinExistence type="predicted"/>
<evidence type="ECO:0000259" key="1">
    <source>
        <dbReference type="PROSITE" id="PS51406"/>
    </source>
</evidence>
<dbReference type="SUPFAM" id="SSF56496">
    <property type="entry name" value="Fibrinogen C-terminal domain-like"/>
    <property type="match status" value="1"/>
</dbReference>
<dbReference type="PANTHER" id="PTHR19143:SF185">
    <property type="entry name" value="ANGIOPOIETIN-RELATED PROTEIN 5"/>
    <property type="match status" value="1"/>
</dbReference>
<reference evidence="2" key="2">
    <citation type="submission" date="2020-11" db="EMBL/GenBank/DDBJ databases">
        <authorList>
            <person name="McCartney M.A."/>
            <person name="Auch B."/>
            <person name="Kono T."/>
            <person name="Mallez S."/>
            <person name="Becker A."/>
            <person name="Gohl D.M."/>
            <person name="Silverstein K.A.T."/>
            <person name="Koren S."/>
            <person name="Bechman K.B."/>
            <person name="Herman A."/>
            <person name="Abrahante J.E."/>
            <person name="Garbe J."/>
        </authorList>
    </citation>
    <scope>NUCLEOTIDE SEQUENCE</scope>
    <source>
        <strain evidence="2">Duluth1</strain>
        <tissue evidence="2">Whole animal</tissue>
    </source>
</reference>
<name>A0A9D4DBB8_DREPO</name>
<comment type="caution">
    <text evidence="2">The sequence shown here is derived from an EMBL/GenBank/DDBJ whole genome shotgun (WGS) entry which is preliminary data.</text>
</comment>
<gene>
    <name evidence="2" type="ORF">DPMN_049166</name>
</gene>
<accession>A0A9D4DBB8</accession>
<dbReference type="Pfam" id="PF00147">
    <property type="entry name" value="Fibrinogen_C"/>
    <property type="match status" value="1"/>
</dbReference>
<reference evidence="2" key="1">
    <citation type="journal article" date="2019" name="bioRxiv">
        <title>The Genome of the Zebra Mussel, Dreissena polymorpha: A Resource for Invasive Species Research.</title>
        <authorList>
            <person name="McCartney M.A."/>
            <person name="Auch B."/>
            <person name="Kono T."/>
            <person name="Mallez S."/>
            <person name="Zhang Y."/>
            <person name="Obille A."/>
            <person name="Becker A."/>
            <person name="Abrahante J.E."/>
            <person name="Garbe J."/>
            <person name="Badalamenti J.P."/>
            <person name="Herman A."/>
            <person name="Mangelson H."/>
            <person name="Liachko I."/>
            <person name="Sullivan S."/>
            <person name="Sone E.D."/>
            <person name="Koren S."/>
            <person name="Silverstein K.A.T."/>
            <person name="Beckman K.B."/>
            <person name="Gohl D.M."/>
        </authorList>
    </citation>
    <scope>NUCLEOTIDE SEQUENCE</scope>
    <source>
        <strain evidence="2">Duluth1</strain>
        <tissue evidence="2">Whole animal</tissue>
    </source>
</reference>
<dbReference type="PROSITE" id="PS51406">
    <property type="entry name" value="FIBRINOGEN_C_2"/>
    <property type="match status" value="1"/>
</dbReference>
<dbReference type="InterPro" id="IPR002181">
    <property type="entry name" value="Fibrinogen_a/b/g_C_dom"/>
</dbReference>
<protein>
    <recommendedName>
        <fullName evidence="1">Fibrinogen C-terminal domain-containing protein</fullName>
    </recommendedName>
</protein>
<evidence type="ECO:0000313" key="2">
    <source>
        <dbReference type="EMBL" id="KAH3742423.1"/>
    </source>
</evidence>
<keyword evidence="3" id="KW-1185">Reference proteome</keyword>
<dbReference type="GO" id="GO:0005615">
    <property type="term" value="C:extracellular space"/>
    <property type="evidence" value="ECO:0007669"/>
    <property type="project" value="TreeGrafter"/>
</dbReference>
<dbReference type="InterPro" id="IPR050373">
    <property type="entry name" value="Fibrinogen_C-term_domain"/>
</dbReference>
<sequence length="79" mass="8727">MGTDGGGWTVKQRRVSASDLYKSWAEYKAGFGDEQNFWLGNKKIFALTGSWGYRLRVDLTAVGGATKYVISAVCSRRGE</sequence>
<dbReference type="EMBL" id="JAIWYP010000011">
    <property type="protein sequence ID" value="KAH3742423.1"/>
    <property type="molecule type" value="Genomic_DNA"/>
</dbReference>
<organism evidence="2 3">
    <name type="scientific">Dreissena polymorpha</name>
    <name type="common">Zebra mussel</name>
    <name type="synonym">Mytilus polymorpha</name>
    <dbReference type="NCBI Taxonomy" id="45954"/>
    <lineage>
        <taxon>Eukaryota</taxon>
        <taxon>Metazoa</taxon>
        <taxon>Spiralia</taxon>
        <taxon>Lophotrochozoa</taxon>
        <taxon>Mollusca</taxon>
        <taxon>Bivalvia</taxon>
        <taxon>Autobranchia</taxon>
        <taxon>Heteroconchia</taxon>
        <taxon>Euheterodonta</taxon>
        <taxon>Imparidentia</taxon>
        <taxon>Neoheterodontei</taxon>
        <taxon>Myida</taxon>
        <taxon>Dreissenoidea</taxon>
        <taxon>Dreissenidae</taxon>
        <taxon>Dreissena</taxon>
    </lineage>
</organism>
<dbReference type="AlphaFoldDB" id="A0A9D4DBB8"/>
<dbReference type="InterPro" id="IPR014716">
    <property type="entry name" value="Fibrinogen_a/b/g_C_1"/>
</dbReference>
<dbReference type="InterPro" id="IPR036056">
    <property type="entry name" value="Fibrinogen-like_C"/>
</dbReference>
<evidence type="ECO:0000313" key="3">
    <source>
        <dbReference type="Proteomes" id="UP000828390"/>
    </source>
</evidence>
<dbReference type="Gene3D" id="3.90.215.10">
    <property type="entry name" value="Gamma Fibrinogen, chain A, domain 1"/>
    <property type="match status" value="1"/>
</dbReference>
<feature type="domain" description="Fibrinogen C-terminal" evidence="1">
    <location>
        <begin position="1"/>
        <end position="79"/>
    </location>
</feature>
<dbReference type="Proteomes" id="UP000828390">
    <property type="component" value="Unassembled WGS sequence"/>
</dbReference>
<dbReference type="PANTHER" id="PTHR19143">
    <property type="entry name" value="FIBRINOGEN/TENASCIN/ANGIOPOEITIN"/>
    <property type="match status" value="1"/>
</dbReference>